<dbReference type="PANTHER" id="PTHR21207:SF2">
    <property type="entry name" value="PARKIN COREGULATED GENE PROTEIN"/>
    <property type="match status" value="1"/>
</dbReference>
<keyword evidence="3" id="KW-1185">Reference proteome</keyword>
<feature type="compositionally biased region" description="Polar residues" evidence="1">
    <location>
        <begin position="9"/>
        <end position="18"/>
    </location>
</feature>
<dbReference type="GO" id="GO:0030544">
    <property type="term" value="F:Hsp70 protein binding"/>
    <property type="evidence" value="ECO:0007669"/>
    <property type="project" value="TreeGrafter"/>
</dbReference>
<name>A0A7J6PAC7_PEROL</name>
<dbReference type="GO" id="GO:0051879">
    <property type="term" value="F:Hsp90 protein binding"/>
    <property type="evidence" value="ECO:0007669"/>
    <property type="project" value="TreeGrafter"/>
</dbReference>
<sequence length="650" mass="72867">MERKVESATAASGENNPSPHGRQPWSLVTSRRAAGGKYTVRVEATSPRTSESVASSIRTEISTEESAAGKGDHNTDRKGPEVFGKIRLLRHSKRGEANSHTLYRGYPSPALPPRTWDGKPETMIKSPVVKKAPHPRQPLAMEASREEPDSEPPRAVIPRVIAPVVARTSRKTAMPAKKKATPIVPSLGPQTPSPRLEGGPSHRRVDGRPSASVLCREMLGQRWQSLTEEEDKLRQSLLRIDDGPLGRMLPRRSEGPTIDSNWSGGTTLDEDELRRSLSRLEAAFIRLQERREQPIRDRLSRGAPRGAVERRRKPTTARRATIPVIHPALVAAGKQRSSHWPGERRFYAFRALHSKGEPQQGNAPGAAATLILEDQLKRIVTNDARIRHKQKMAGLIPRGADSPFGDFPPDYKPKRNLMNTIGLARSRPKNVERAGPKGAARPDCIPPPIAGAYRRKPIKASEFRRFYDRGDLPIQISHAGTWNKIQWKVDIDKLDYHHYLPIFFDGIREKEEPYRFLAVEGVYDLLERGGSKILPVIPQLIIPIKTALNTRDPEVIATTLKMLQTLVLSGEMVGEALVPYYRQILPVFNIFKNSNTHSKDKMDYGQRKRLVLGDLVEETLEIFEIHGGEDAFINIKYMIPTYESVCELDK</sequence>
<dbReference type="EMBL" id="JABANO010039414">
    <property type="protein sequence ID" value="KAF4693124.1"/>
    <property type="molecule type" value="Genomic_DNA"/>
</dbReference>
<dbReference type="SUPFAM" id="SSF48371">
    <property type="entry name" value="ARM repeat"/>
    <property type="match status" value="1"/>
</dbReference>
<feature type="region of interest" description="Disordered" evidence="1">
    <location>
        <begin position="1"/>
        <end position="153"/>
    </location>
</feature>
<dbReference type="AlphaFoldDB" id="A0A7J6PAC7"/>
<dbReference type="Proteomes" id="UP000553632">
    <property type="component" value="Unassembled WGS sequence"/>
</dbReference>
<reference evidence="2 3" key="1">
    <citation type="submission" date="2020-04" db="EMBL/GenBank/DDBJ databases">
        <title>Perkinsus olseni comparative genomics.</title>
        <authorList>
            <person name="Bogema D.R."/>
        </authorList>
    </citation>
    <scope>NUCLEOTIDE SEQUENCE [LARGE SCALE GENOMIC DNA]</scope>
    <source>
        <strain evidence="2 3">ATCC PRA-207</strain>
    </source>
</reference>
<organism evidence="2 3">
    <name type="scientific">Perkinsus olseni</name>
    <name type="common">Perkinsus atlanticus</name>
    <dbReference type="NCBI Taxonomy" id="32597"/>
    <lineage>
        <taxon>Eukaryota</taxon>
        <taxon>Sar</taxon>
        <taxon>Alveolata</taxon>
        <taxon>Perkinsozoa</taxon>
        <taxon>Perkinsea</taxon>
        <taxon>Perkinsida</taxon>
        <taxon>Perkinsidae</taxon>
        <taxon>Perkinsus</taxon>
    </lineage>
</organism>
<feature type="region of interest" description="Disordered" evidence="1">
    <location>
        <begin position="168"/>
        <end position="208"/>
    </location>
</feature>
<evidence type="ECO:0000313" key="3">
    <source>
        <dbReference type="Proteomes" id="UP000553632"/>
    </source>
</evidence>
<dbReference type="InterPro" id="IPR016024">
    <property type="entry name" value="ARM-type_fold"/>
</dbReference>
<protein>
    <recommendedName>
        <fullName evidence="4">Parkin coregulated protein</fullName>
    </recommendedName>
</protein>
<accession>A0A7J6PAC7</accession>
<dbReference type="InterPro" id="IPR019399">
    <property type="entry name" value="Parkin_co-regulated_protein"/>
</dbReference>
<feature type="compositionally biased region" description="Low complexity" evidence="1">
    <location>
        <begin position="55"/>
        <end position="66"/>
    </location>
</feature>
<comment type="caution">
    <text evidence="2">The sequence shown here is derived from an EMBL/GenBank/DDBJ whole genome shotgun (WGS) entry which is preliminary data.</text>
</comment>
<evidence type="ECO:0000256" key="1">
    <source>
        <dbReference type="SAM" id="MobiDB-lite"/>
    </source>
</evidence>
<gene>
    <name evidence="2" type="ORF">FOZ63_031191</name>
</gene>
<proteinExistence type="predicted"/>
<feature type="region of interest" description="Disordered" evidence="1">
    <location>
        <begin position="247"/>
        <end position="267"/>
    </location>
</feature>
<evidence type="ECO:0000313" key="2">
    <source>
        <dbReference type="EMBL" id="KAF4693124.1"/>
    </source>
</evidence>
<feature type="compositionally biased region" description="Basic and acidic residues" evidence="1">
    <location>
        <begin position="70"/>
        <end position="80"/>
    </location>
</feature>
<dbReference type="PANTHER" id="PTHR21207">
    <property type="entry name" value="PARKIN COREGULATED GENE PROTEIN PARK2 COREGULATED"/>
    <property type="match status" value="1"/>
</dbReference>
<dbReference type="Pfam" id="PF10274">
    <property type="entry name" value="ParcG"/>
    <property type="match status" value="1"/>
</dbReference>
<evidence type="ECO:0008006" key="4">
    <source>
        <dbReference type="Google" id="ProtNLM"/>
    </source>
</evidence>